<evidence type="ECO:0000313" key="2">
    <source>
        <dbReference type="EMBL" id="TNH38670.1"/>
    </source>
</evidence>
<dbReference type="SUPFAM" id="SSF55718">
    <property type="entry name" value="SCP-like"/>
    <property type="match status" value="1"/>
</dbReference>
<feature type="domain" description="SCP2" evidence="1">
    <location>
        <begin position="11"/>
        <end position="91"/>
    </location>
</feature>
<dbReference type="EMBL" id="VDDC01000025">
    <property type="protein sequence ID" value="TNH38670.1"/>
    <property type="molecule type" value="Genomic_DNA"/>
</dbReference>
<protein>
    <submittedName>
        <fullName evidence="2">SCP2 sterol-binding domain-containing protein</fullName>
    </submittedName>
</protein>
<dbReference type="Gene3D" id="3.30.1050.10">
    <property type="entry name" value="SCP2 sterol-binding domain"/>
    <property type="match status" value="1"/>
</dbReference>
<accession>A0A5C4R411</accession>
<proteinExistence type="predicted"/>
<sequence length="94" mass="9913">MSEVVTKAVQKLGEKIDSFDSVAKFVITGEGAIMIDEDGVRAGDEDAEVTLTASRETFEGILNGDVNPATAFMMGKLKIDGSMGVAMQLGQKLS</sequence>
<dbReference type="InterPro" id="IPR036527">
    <property type="entry name" value="SCP2_sterol-bd_dom_sf"/>
</dbReference>
<dbReference type="Pfam" id="PF02036">
    <property type="entry name" value="SCP2"/>
    <property type="match status" value="1"/>
</dbReference>
<dbReference type="InterPro" id="IPR003033">
    <property type="entry name" value="SCP2_sterol-bd_dom"/>
</dbReference>
<dbReference type="GeneID" id="97047879"/>
<evidence type="ECO:0000313" key="3">
    <source>
        <dbReference type="Proteomes" id="UP000304880"/>
    </source>
</evidence>
<comment type="caution">
    <text evidence="2">The sequence shown here is derived from an EMBL/GenBank/DDBJ whole genome shotgun (WGS) entry which is preliminary data.</text>
</comment>
<dbReference type="RefSeq" id="WP_042246766.1">
    <property type="nucleotide sequence ID" value="NZ_VDDC01000025.1"/>
</dbReference>
<keyword evidence="3" id="KW-1185">Reference proteome</keyword>
<organism evidence="2 3">
    <name type="scientific">Paracoccus haeundaensis</name>
    <dbReference type="NCBI Taxonomy" id="225362"/>
    <lineage>
        <taxon>Bacteria</taxon>
        <taxon>Pseudomonadati</taxon>
        <taxon>Pseudomonadota</taxon>
        <taxon>Alphaproteobacteria</taxon>
        <taxon>Rhodobacterales</taxon>
        <taxon>Paracoccaceae</taxon>
        <taxon>Paracoccus</taxon>
    </lineage>
</organism>
<name>A0A5C4R411_9RHOB</name>
<reference evidence="2 3" key="1">
    <citation type="submission" date="2019-06" db="EMBL/GenBank/DDBJ databases">
        <authorList>
            <person name="Li J."/>
        </authorList>
    </citation>
    <scope>NUCLEOTIDE SEQUENCE [LARGE SCALE GENOMIC DNA]</scope>
    <source>
        <strain evidence="2 3">CGMCC 1.8012</strain>
    </source>
</reference>
<gene>
    <name evidence="2" type="ORF">FHD67_13805</name>
</gene>
<dbReference type="AlphaFoldDB" id="A0A5C4R411"/>
<evidence type="ECO:0000259" key="1">
    <source>
        <dbReference type="Pfam" id="PF02036"/>
    </source>
</evidence>
<dbReference type="Proteomes" id="UP000304880">
    <property type="component" value="Unassembled WGS sequence"/>
</dbReference>